<dbReference type="SMART" id="SM00558">
    <property type="entry name" value="JmjC"/>
    <property type="match status" value="1"/>
</dbReference>
<dbReference type="Pfam" id="PF08429">
    <property type="entry name" value="PLU-1"/>
    <property type="match status" value="1"/>
</dbReference>
<keyword evidence="11" id="KW-0539">Nucleus</keyword>
<dbReference type="InterPro" id="IPR036431">
    <property type="entry name" value="ARID_dom_sf"/>
</dbReference>
<dbReference type="GO" id="GO:0005634">
    <property type="term" value="C:nucleus"/>
    <property type="evidence" value="ECO:0007669"/>
    <property type="project" value="UniProtKB-SubCell"/>
</dbReference>
<feature type="compositionally biased region" description="Pro residues" evidence="14">
    <location>
        <begin position="1692"/>
        <end position="1708"/>
    </location>
</feature>
<keyword evidence="6" id="KW-0677">Repeat</keyword>
<feature type="compositionally biased region" description="Low complexity" evidence="14">
    <location>
        <begin position="1948"/>
        <end position="1961"/>
    </location>
</feature>
<dbReference type="SUPFAM" id="SSF57903">
    <property type="entry name" value="FYVE/PHD zinc finger"/>
    <property type="match status" value="2"/>
</dbReference>
<protein>
    <recommendedName>
        <fullName evidence="4">[histone H3]-trimethyl-L-lysine(4) demethylase</fullName>
        <ecNumber evidence="4">1.14.11.67</ecNumber>
    </recommendedName>
</protein>
<evidence type="ECO:0000256" key="12">
    <source>
        <dbReference type="ARBA" id="ARBA00048734"/>
    </source>
</evidence>
<evidence type="ECO:0000256" key="1">
    <source>
        <dbReference type="ARBA" id="ARBA00001954"/>
    </source>
</evidence>
<dbReference type="PROSITE" id="PS51183">
    <property type="entry name" value="JMJN"/>
    <property type="match status" value="1"/>
</dbReference>
<evidence type="ECO:0000256" key="13">
    <source>
        <dbReference type="PROSITE-ProRule" id="PRU00146"/>
    </source>
</evidence>
<keyword evidence="7 13" id="KW-0863">Zinc-finger</keyword>
<dbReference type="InterPro" id="IPR013083">
    <property type="entry name" value="Znf_RING/FYVE/PHD"/>
</dbReference>
<comment type="catalytic activity">
    <reaction evidence="12">
        <text>N(6),N(6),N(6)-trimethyl-L-lysyl(4)-[histone H3] + 3 2-oxoglutarate + 3 O2 = L-lysyl(4)-[histone H3] + 3 formaldehyde + 3 succinate + 3 CO2</text>
        <dbReference type="Rhea" id="RHEA:60208"/>
        <dbReference type="Rhea" id="RHEA-COMP:15537"/>
        <dbReference type="Rhea" id="RHEA-COMP:15547"/>
        <dbReference type="ChEBI" id="CHEBI:15379"/>
        <dbReference type="ChEBI" id="CHEBI:16526"/>
        <dbReference type="ChEBI" id="CHEBI:16810"/>
        <dbReference type="ChEBI" id="CHEBI:16842"/>
        <dbReference type="ChEBI" id="CHEBI:29969"/>
        <dbReference type="ChEBI" id="CHEBI:30031"/>
        <dbReference type="ChEBI" id="CHEBI:61961"/>
        <dbReference type="EC" id="1.14.11.67"/>
    </reaction>
</comment>
<evidence type="ECO:0000256" key="8">
    <source>
        <dbReference type="ARBA" id="ARBA00022833"/>
    </source>
</evidence>
<dbReference type="Gene3D" id="1.10.150.60">
    <property type="entry name" value="ARID DNA-binding domain"/>
    <property type="match status" value="1"/>
</dbReference>
<feature type="compositionally biased region" description="Basic and acidic residues" evidence="14">
    <location>
        <begin position="376"/>
        <end position="387"/>
    </location>
</feature>
<dbReference type="CDD" id="cd16100">
    <property type="entry name" value="ARID"/>
    <property type="match status" value="1"/>
</dbReference>
<feature type="region of interest" description="Disordered" evidence="14">
    <location>
        <begin position="1607"/>
        <end position="1977"/>
    </location>
</feature>
<keyword evidence="10" id="KW-0408">Iron</keyword>
<dbReference type="GO" id="GO:0034647">
    <property type="term" value="F:histone H3K4me/H3K4me2/H3K4me3 demethylase activity"/>
    <property type="evidence" value="ECO:0007669"/>
    <property type="project" value="UniProtKB-EC"/>
</dbReference>
<reference evidence="19" key="1">
    <citation type="journal article" date="2021" name="New Phytol.">
        <title>Evolutionary innovations through gain and loss of genes in the ectomycorrhizal Boletales.</title>
        <authorList>
            <person name="Wu G."/>
            <person name="Miyauchi S."/>
            <person name="Morin E."/>
            <person name="Kuo A."/>
            <person name="Drula E."/>
            <person name="Varga T."/>
            <person name="Kohler A."/>
            <person name="Feng B."/>
            <person name="Cao Y."/>
            <person name="Lipzen A."/>
            <person name="Daum C."/>
            <person name="Hundley H."/>
            <person name="Pangilinan J."/>
            <person name="Johnson J."/>
            <person name="Barry K."/>
            <person name="LaButti K."/>
            <person name="Ng V."/>
            <person name="Ahrendt S."/>
            <person name="Min B."/>
            <person name="Choi I.G."/>
            <person name="Park H."/>
            <person name="Plett J.M."/>
            <person name="Magnuson J."/>
            <person name="Spatafora J.W."/>
            <person name="Nagy L.G."/>
            <person name="Henrissat B."/>
            <person name="Grigoriev I.V."/>
            <person name="Yang Z.L."/>
            <person name="Xu J."/>
            <person name="Martin F.M."/>
        </authorList>
    </citation>
    <scope>NUCLEOTIDE SEQUENCE</scope>
    <source>
        <strain evidence="19">KKN 215</strain>
    </source>
</reference>
<feature type="compositionally biased region" description="Basic and acidic residues" evidence="14">
    <location>
        <begin position="1728"/>
        <end position="1739"/>
    </location>
</feature>
<evidence type="ECO:0000256" key="9">
    <source>
        <dbReference type="ARBA" id="ARBA00023002"/>
    </source>
</evidence>
<dbReference type="InterPro" id="IPR004198">
    <property type="entry name" value="Znf_C5HC2"/>
</dbReference>
<comment type="cofactor">
    <cofactor evidence="1">
        <name>Fe(2+)</name>
        <dbReference type="ChEBI" id="CHEBI:29033"/>
    </cofactor>
</comment>
<evidence type="ECO:0000256" key="7">
    <source>
        <dbReference type="ARBA" id="ARBA00022771"/>
    </source>
</evidence>
<dbReference type="PROSITE" id="PS51184">
    <property type="entry name" value="JMJC"/>
    <property type="match status" value="1"/>
</dbReference>
<evidence type="ECO:0000313" key="19">
    <source>
        <dbReference type="EMBL" id="KAH8094929.1"/>
    </source>
</evidence>
<keyword evidence="5" id="KW-0479">Metal-binding</keyword>
<feature type="compositionally biased region" description="Pro residues" evidence="14">
    <location>
        <begin position="1935"/>
        <end position="1947"/>
    </location>
</feature>
<dbReference type="PROSITE" id="PS01359">
    <property type="entry name" value="ZF_PHD_1"/>
    <property type="match status" value="1"/>
</dbReference>
<evidence type="ECO:0000259" key="18">
    <source>
        <dbReference type="PROSITE" id="PS51184"/>
    </source>
</evidence>
<feature type="region of interest" description="Disordered" evidence="14">
    <location>
        <begin position="1"/>
        <end position="46"/>
    </location>
</feature>
<dbReference type="InterPro" id="IPR013637">
    <property type="entry name" value="Lys_sp_deMease-like_dom"/>
</dbReference>
<dbReference type="Gene3D" id="3.30.40.10">
    <property type="entry name" value="Zinc/RING finger domain, C3HC4 (zinc finger)"/>
    <property type="match status" value="1"/>
</dbReference>
<dbReference type="Pfam" id="PF21323">
    <property type="entry name" value="KDM5_C-hel"/>
    <property type="match status" value="1"/>
</dbReference>
<dbReference type="Pfam" id="PF00628">
    <property type="entry name" value="PHD"/>
    <property type="match status" value="1"/>
</dbReference>
<dbReference type="SMART" id="SM00545">
    <property type="entry name" value="JmjN"/>
    <property type="match status" value="1"/>
</dbReference>
<dbReference type="SUPFAM" id="SSF51197">
    <property type="entry name" value="Clavaminate synthase-like"/>
    <property type="match status" value="1"/>
</dbReference>
<feature type="region of interest" description="Disordered" evidence="14">
    <location>
        <begin position="951"/>
        <end position="970"/>
    </location>
</feature>
<feature type="compositionally biased region" description="Low complexity" evidence="14">
    <location>
        <begin position="21"/>
        <end position="31"/>
    </location>
</feature>
<dbReference type="PROSITE" id="PS51011">
    <property type="entry name" value="ARID"/>
    <property type="match status" value="1"/>
</dbReference>
<evidence type="ECO:0000256" key="14">
    <source>
        <dbReference type="SAM" id="MobiDB-lite"/>
    </source>
</evidence>
<comment type="similarity">
    <text evidence="3">Belongs to the JARID1 histone demethylase family.</text>
</comment>
<dbReference type="Proteomes" id="UP000813824">
    <property type="component" value="Unassembled WGS sequence"/>
</dbReference>
<evidence type="ECO:0000313" key="20">
    <source>
        <dbReference type="Proteomes" id="UP000813824"/>
    </source>
</evidence>
<feature type="compositionally biased region" description="Basic residues" evidence="14">
    <location>
        <begin position="1894"/>
        <end position="1915"/>
    </location>
</feature>
<dbReference type="SMART" id="SM00249">
    <property type="entry name" value="PHD"/>
    <property type="match status" value="3"/>
</dbReference>
<feature type="region of interest" description="Disordered" evidence="14">
    <location>
        <begin position="67"/>
        <end position="168"/>
    </location>
</feature>
<dbReference type="EMBL" id="JAEVFJ010000024">
    <property type="protein sequence ID" value="KAH8094929.1"/>
    <property type="molecule type" value="Genomic_DNA"/>
</dbReference>
<accession>A0A8K0UL15</accession>
<sequence length="1977" mass="222056">MHAAHHSSPSSRRTPSRRTSSRPLPTSSNSPGASSVLPDFSDKQAPTFTSCLSIPVEGAVAIESSTVTASHVVNGQSSTSESKRAPRKSKTDALQALHHHAQASNHTPDDPTDNMHDDAGVQVKLRDGPPISVKPKLNMSTVKTPNPKATPSRPRERPFGLSDCPTFRPTPEQFKDPMAYIKSISENARTYGMCKIVPPAGWNMPFVTDTETFRFKTRLQRLNSIEASSRAKVNFLEQLYRFHKQQGNPRVSVPTINHKPLDLWLLRKEVMKMGGYDVVTKGKKWADLGRLLGYGGVPGLSTQLRNSYTRVVLPYEHFCERVRNSPNMAYNKPRDPQLKTHVNIQSSGKTNGADESPPSSPLTATSSPLSEPSDEIDIRDVKPEAKPRRSTRQTSLEGEGPSRGDVPNGKSGSGSNDHKSELQCEVCQKKDRGEEMLLCDGCDCGFHMFCLDPPLASIPKGPWFCHICLFGTGGDFGFDEGEEHSLSSFQARDLEFRKLWFQAHPPDNDGSHESSYASGSSTKPGPDPAVNRFGDIVVTETDVENEFWRLVQSSTETVEVEYGADVHSTTHGSGMPTLETHPLNDYSKDPWNLNNIPILSDSLLRFIKSDISGMTVPWTYVGMVFSTFCWHNEDHYTYSINYMHWGETKTWYSVPGSDGAKFEAAIRKEAPDLFEAQPDLLFQLVTLMNPKRIKDAGVDIYACNQRAGEFVITFPKAYHAGFNHGFNFNEAVNFALPDWLPLGLECVKRYQDHRKLPVFSHDELLITITQQSDTIKTAMWLNNSLTEMTEREMKARTKARSSGLRESLEETDRTEEQYQCATCKVFCYLSQVTCKCTSQVVCVDHIDDLCDCSVTSKTLMKRFSDSELQEIQTKVSERASVPAQWRQKLGKLLMESARPPLRTLRTLLVEGDGIKYPLKELNSLRKCVNRATEWVDAANVFIVHRPSRKRPRRLRTRGTSGDSSGNMIDDFMDRPERGLVDLYALLKEVEDLGFDCQEISSLRTIARDAEETKIKAKALLERMTSARTRESYVQECEQLITHASTLNVFVEEIAEVEKVVLREQLLKELEDDSDYDSLSLAEIRDFVQRGRACDLSFEDPHMKRMDSRLRAGEAWEAKAKELLGKPQRTLEELEDFSKAHEGIPVDPTLLDRLSSARSRAVEYEKQAAAWLMPQPGTIKPRVQDVVKMVQRAEKDFNIPVVQDLKRTVEFAVDLETRCENVMKHRYVHPTTEEGDVFRTFMKWRDYAEKHLQIFTMPNFDRFEKQLTLHFRWVESLPWWCRHHRAAHGKPVLDDVVESTRPEDDLPPTDEYFTCICTTPVRPPAPGTVSDAVQCDHCFARFHGICAANGGSCPFCDHQHWNGTLHKDRSWHFCYLPTILLHAPDVTKGYSEEWKHLEIIVHRMDRLSSVIGQFLSFASQPANQRPEYIPQVRHYMRKLYKIGFAVSPNPEVSFGLDLAGLHRILAGQPAPVRLKKRRRPKFVFGQDNDKDWADNTRCICRGRTAYLLRYPTVECESCKALYHGACVFFPAEHGHPNRFMCPLCCLRKNKTYPHSEVRVRHVDNQEPDVYVNTKEMLETFSKDIIYVKLDPPIHQTLFVELLRFTPGQPESAAASSTPAPPTVPRPPPPAPIPLIPAPQANGNTILPPHPRPIHHIAAYAHPAPLPQSHVHGPPHLPPPPPDLRHGPPANHHVPPPPPWSNRTQAPPPASGSRWSSAAATAPPPTARSHHSEHNSPRQEHTSPMSRKRKHPDDAGGSNVVTEEIVLSTNSPHMPSPKRRHSNTQTPVMQPARANQGMSPSLAMMLSPQHVDPRSPHTDPRSPHADHRTAHTDPRSPHADPRSPPSRHTHTHTGPPPPMTQQASSSSSSSQGLPSSRPLAVIPAGIRMPEDAPHQQHPHAHPHPHQQHPHPHPHSHPMQHAGSNGRPVAKPMYNPREQPPPGPPPPAQRWPPLASGSASASGPSQPPVEERPKGSYYRR</sequence>
<dbReference type="Pfam" id="PF01388">
    <property type="entry name" value="ARID"/>
    <property type="match status" value="1"/>
</dbReference>
<dbReference type="GO" id="GO:0008270">
    <property type="term" value="F:zinc ion binding"/>
    <property type="evidence" value="ECO:0007669"/>
    <property type="project" value="UniProtKB-KW"/>
</dbReference>
<gene>
    <name evidence="19" type="ORF">BXZ70DRAFT_946673</name>
</gene>
<evidence type="ECO:0000259" key="17">
    <source>
        <dbReference type="PROSITE" id="PS51183"/>
    </source>
</evidence>
<feature type="region of interest" description="Disordered" evidence="14">
    <location>
        <begin position="344"/>
        <end position="421"/>
    </location>
</feature>
<evidence type="ECO:0000259" key="15">
    <source>
        <dbReference type="PROSITE" id="PS50016"/>
    </source>
</evidence>
<dbReference type="PANTHER" id="PTHR10694:SF33">
    <property type="entry name" value="LYSINE-SPECIFIC DEMETHYLASE 5"/>
    <property type="match status" value="1"/>
</dbReference>
<dbReference type="Pfam" id="PF02375">
    <property type="entry name" value="JmjN"/>
    <property type="match status" value="1"/>
</dbReference>
<dbReference type="InterPro" id="IPR001606">
    <property type="entry name" value="ARID_dom"/>
</dbReference>
<feature type="region of interest" description="Disordered" evidence="14">
    <location>
        <begin position="508"/>
        <end position="530"/>
    </location>
</feature>
<dbReference type="FunFam" id="2.60.120.650:FF:000035">
    <property type="entry name" value="PHD transcription factor Rum1"/>
    <property type="match status" value="1"/>
</dbReference>
<organism evidence="19 20">
    <name type="scientific">Cristinia sonorae</name>
    <dbReference type="NCBI Taxonomy" id="1940300"/>
    <lineage>
        <taxon>Eukaryota</taxon>
        <taxon>Fungi</taxon>
        <taxon>Dikarya</taxon>
        <taxon>Basidiomycota</taxon>
        <taxon>Agaricomycotina</taxon>
        <taxon>Agaricomycetes</taxon>
        <taxon>Agaricomycetidae</taxon>
        <taxon>Agaricales</taxon>
        <taxon>Pleurotineae</taxon>
        <taxon>Stephanosporaceae</taxon>
        <taxon>Cristinia</taxon>
    </lineage>
</organism>
<dbReference type="InterPro" id="IPR019786">
    <property type="entry name" value="Zinc_finger_PHD-type_CS"/>
</dbReference>
<feature type="domain" description="PHD-type" evidence="15">
    <location>
        <begin position="421"/>
        <end position="471"/>
    </location>
</feature>
<feature type="compositionally biased region" description="Basic and acidic residues" evidence="14">
    <location>
        <begin position="107"/>
        <end position="127"/>
    </location>
</feature>
<dbReference type="SMART" id="SM00501">
    <property type="entry name" value="BRIGHT"/>
    <property type="match status" value="1"/>
</dbReference>
<dbReference type="Pfam" id="PF02373">
    <property type="entry name" value="JmjC"/>
    <property type="match status" value="1"/>
</dbReference>
<evidence type="ECO:0000256" key="10">
    <source>
        <dbReference type="ARBA" id="ARBA00023004"/>
    </source>
</evidence>
<feature type="compositionally biased region" description="Basic and acidic residues" evidence="14">
    <location>
        <begin position="1809"/>
        <end position="1839"/>
    </location>
</feature>
<keyword evidence="9" id="KW-0560">Oxidoreductase</keyword>
<dbReference type="Gene3D" id="2.30.30.1150">
    <property type="match status" value="1"/>
</dbReference>
<dbReference type="InterPro" id="IPR001965">
    <property type="entry name" value="Znf_PHD"/>
</dbReference>
<evidence type="ECO:0000259" key="16">
    <source>
        <dbReference type="PROSITE" id="PS51011"/>
    </source>
</evidence>
<dbReference type="FunFam" id="1.10.150.60:FF:000016">
    <property type="entry name" value="Putative Lysine-specific demethylase 5B"/>
    <property type="match status" value="1"/>
</dbReference>
<dbReference type="Gene3D" id="2.60.120.650">
    <property type="entry name" value="Cupin"/>
    <property type="match status" value="1"/>
</dbReference>
<feature type="compositionally biased region" description="Low complexity" evidence="14">
    <location>
        <begin position="355"/>
        <end position="371"/>
    </location>
</feature>
<feature type="compositionally biased region" description="Pro residues" evidence="14">
    <location>
        <begin position="1617"/>
        <end position="1635"/>
    </location>
</feature>
<dbReference type="OrthoDB" id="1678912at2759"/>
<feature type="domain" description="JmjN" evidence="17">
    <location>
        <begin position="164"/>
        <end position="205"/>
    </location>
</feature>
<dbReference type="InterPro" id="IPR019787">
    <property type="entry name" value="Znf_PHD-finger"/>
</dbReference>
<evidence type="ECO:0000256" key="5">
    <source>
        <dbReference type="ARBA" id="ARBA00022723"/>
    </source>
</evidence>
<dbReference type="GO" id="GO:0000785">
    <property type="term" value="C:chromatin"/>
    <property type="evidence" value="ECO:0007669"/>
    <property type="project" value="TreeGrafter"/>
</dbReference>
<evidence type="ECO:0000256" key="6">
    <source>
        <dbReference type="ARBA" id="ARBA00022737"/>
    </source>
</evidence>
<dbReference type="InterPro" id="IPR048615">
    <property type="entry name" value="KDM5_C-hel"/>
</dbReference>
<evidence type="ECO:0000256" key="3">
    <source>
        <dbReference type="ARBA" id="ARBA00006801"/>
    </source>
</evidence>
<comment type="subcellular location">
    <subcellularLocation>
        <location evidence="2">Nucleus</location>
    </subcellularLocation>
</comment>
<proteinExistence type="inferred from homology"/>
<dbReference type="EC" id="1.14.11.67" evidence="4"/>
<dbReference type="SMART" id="SM01014">
    <property type="entry name" value="ARID"/>
    <property type="match status" value="1"/>
</dbReference>
<feature type="domain" description="ARID" evidence="16">
    <location>
        <begin position="229"/>
        <end position="320"/>
    </location>
</feature>
<dbReference type="GO" id="GO:0003677">
    <property type="term" value="F:DNA binding"/>
    <property type="evidence" value="ECO:0007669"/>
    <property type="project" value="InterPro"/>
</dbReference>
<dbReference type="PROSITE" id="PS50016">
    <property type="entry name" value="ZF_PHD_2"/>
    <property type="match status" value="1"/>
</dbReference>
<dbReference type="Pfam" id="PF02928">
    <property type="entry name" value="zf-C5HC2"/>
    <property type="match status" value="1"/>
</dbReference>
<name>A0A8K0UL15_9AGAR</name>
<evidence type="ECO:0000256" key="2">
    <source>
        <dbReference type="ARBA" id="ARBA00004123"/>
    </source>
</evidence>
<dbReference type="GO" id="GO:0006355">
    <property type="term" value="P:regulation of DNA-templated transcription"/>
    <property type="evidence" value="ECO:0007669"/>
    <property type="project" value="TreeGrafter"/>
</dbReference>
<dbReference type="PANTHER" id="PTHR10694">
    <property type="entry name" value="LYSINE-SPECIFIC DEMETHYLASE"/>
    <property type="match status" value="1"/>
</dbReference>
<dbReference type="SUPFAM" id="SSF46774">
    <property type="entry name" value="ARID-like"/>
    <property type="match status" value="1"/>
</dbReference>
<feature type="compositionally biased region" description="Polar residues" evidence="14">
    <location>
        <begin position="67"/>
        <end position="80"/>
    </location>
</feature>
<comment type="caution">
    <text evidence="19">The sequence shown here is derived from an EMBL/GenBank/DDBJ whole genome shotgun (WGS) entry which is preliminary data.</text>
</comment>
<dbReference type="InterPro" id="IPR003347">
    <property type="entry name" value="JmjC_dom"/>
</dbReference>
<feature type="compositionally biased region" description="Low complexity" evidence="14">
    <location>
        <begin position="1858"/>
        <end position="1876"/>
    </location>
</feature>
<feature type="compositionally biased region" description="Polar residues" evidence="14">
    <location>
        <begin position="138"/>
        <end position="149"/>
    </location>
</feature>
<evidence type="ECO:0000256" key="4">
    <source>
        <dbReference type="ARBA" id="ARBA00012902"/>
    </source>
</evidence>
<feature type="domain" description="JmjC" evidence="18">
    <location>
        <begin position="585"/>
        <end position="751"/>
    </location>
</feature>
<dbReference type="InterPro" id="IPR011011">
    <property type="entry name" value="Znf_FYVE_PHD"/>
</dbReference>
<keyword evidence="20" id="KW-1185">Reference proteome</keyword>
<dbReference type="InterPro" id="IPR003349">
    <property type="entry name" value="JmjN"/>
</dbReference>
<evidence type="ECO:0000256" key="11">
    <source>
        <dbReference type="ARBA" id="ARBA00023242"/>
    </source>
</evidence>
<keyword evidence="8" id="KW-0862">Zinc</keyword>